<comment type="caution">
    <text evidence="2">The sequence shown here is derived from an EMBL/GenBank/DDBJ whole genome shotgun (WGS) entry which is preliminary data.</text>
</comment>
<proteinExistence type="predicted"/>
<evidence type="ECO:0008006" key="4">
    <source>
        <dbReference type="Google" id="ProtNLM"/>
    </source>
</evidence>
<feature type="region of interest" description="Disordered" evidence="1">
    <location>
        <begin position="48"/>
        <end position="67"/>
    </location>
</feature>
<name>A0ABR2YZV6_9CHLO</name>
<accession>A0ABR2YZV6</accession>
<dbReference type="Proteomes" id="UP001491310">
    <property type="component" value="Unassembled WGS sequence"/>
</dbReference>
<evidence type="ECO:0000256" key="1">
    <source>
        <dbReference type="SAM" id="MobiDB-lite"/>
    </source>
</evidence>
<protein>
    <recommendedName>
        <fullName evidence="4">AGC-kinase C-terminal domain-containing protein</fullName>
    </recommendedName>
</protein>
<dbReference type="EMBL" id="JALJOT010000002">
    <property type="protein sequence ID" value="KAK9917189.1"/>
    <property type="molecule type" value="Genomic_DNA"/>
</dbReference>
<gene>
    <name evidence="2" type="ORF">WJX75_001698</name>
</gene>
<keyword evidence="3" id="KW-1185">Reference proteome</keyword>
<organism evidence="2 3">
    <name type="scientific">Coccomyxa subellipsoidea</name>
    <dbReference type="NCBI Taxonomy" id="248742"/>
    <lineage>
        <taxon>Eukaryota</taxon>
        <taxon>Viridiplantae</taxon>
        <taxon>Chlorophyta</taxon>
        <taxon>core chlorophytes</taxon>
        <taxon>Trebouxiophyceae</taxon>
        <taxon>Trebouxiophyceae incertae sedis</taxon>
        <taxon>Coccomyxaceae</taxon>
        <taxon>Coccomyxa</taxon>
    </lineage>
</organism>
<sequence length="67" mass="7280">MQTDPEDRAFTRPWEREVSFDLGRAYSGSDLPNFGGLIAPVGTTPDRATPPLVPASPAFLEDYSPKA</sequence>
<evidence type="ECO:0000313" key="2">
    <source>
        <dbReference type="EMBL" id="KAK9917189.1"/>
    </source>
</evidence>
<evidence type="ECO:0000313" key="3">
    <source>
        <dbReference type="Proteomes" id="UP001491310"/>
    </source>
</evidence>
<reference evidence="2 3" key="1">
    <citation type="journal article" date="2024" name="Nat. Commun.">
        <title>Phylogenomics reveals the evolutionary origins of lichenization in chlorophyte algae.</title>
        <authorList>
            <person name="Puginier C."/>
            <person name="Libourel C."/>
            <person name="Otte J."/>
            <person name="Skaloud P."/>
            <person name="Haon M."/>
            <person name="Grisel S."/>
            <person name="Petersen M."/>
            <person name="Berrin J.G."/>
            <person name="Delaux P.M."/>
            <person name="Dal Grande F."/>
            <person name="Keller J."/>
        </authorList>
    </citation>
    <scope>NUCLEOTIDE SEQUENCE [LARGE SCALE GENOMIC DNA]</scope>
    <source>
        <strain evidence="2 3">SAG 216-7</strain>
    </source>
</reference>